<accession>A0ABV3SBF1</accession>
<name>A0ABV3SBF1_9HYPH</name>
<feature type="compositionally biased region" description="Polar residues" evidence="1">
    <location>
        <begin position="70"/>
        <end position="80"/>
    </location>
</feature>
<comment type="caution">
    <text evidence="2">The sequence shown here is derived from an EMBL/GenBank/DDBJ whole genome shotgun (WGS) entry which is preliminary data.</text>
</comment>
<dbReference type="RefSeq" id="WP_367951975.1">
    <property type="nucleotide sequence ID" value="NZ_JBDPGJ010000001.1"/>
</dbReference>
<feature type="region of interest" description="Disordered" evidence="1">
    <location>
        <begin position="57"/>
        <end position="84"/>
    </location>
</feature>
<dbReference type="EMBL" id="JBDPGJ010000001">
    <property type="protein sequence ID" value="MEX0404067.1"/>
    <property type="molecule type" value="Genomic_DNA"/>
</dbReference>
<dbReference type="SUPFAM" id="SSF53335">
    <property type="entry name" value="S-adenosyl-L-methionine-dependent methyltransferases"/>
    <property type="match status" value="1"/>
</dbReference>
<feature type="region of interest" description="Disordered" evidence="1">
    <location>
        <begin position="130"/>
        <end position="150"/>
    </location>
</feature>
<feature type="compositionally biased region" description="Polar residues" evidence="1">
    <location>
        <begin position="135"/>
        <end position="144"/>
    </location>
</feature>
<dbReference type="InterPro" id="IPR029063">
    <property type="entry name" value="SAM-dependent_MTases_sf"/>
</dbReference>
<evidence type="ECO:0000313" key="3">
    <source>
        <dbReference type="Proteomes" id="UP001556692"/>
    </source>
</evidence>
<gene>
    <name evidence="2" type="ORF">ABGN05_00145</name>
</gene>
<sequence length="150" mass="16662">MFRVLRDLAQACELERVIRLTNFGRTEFREAYEPTDDPIERSRRLVVRAFMGFGSNAHASQDRGHRSTGFRANSSRSGTAPATDWKNWPDALAVTVERLQGFVIENRDASEVLAKHDSAASFHYVDPPTCRRTGRSATDTNSPGGCTGTT</sequence>
<evidence type="ECO:0000313" key="2">
    <source>
        <dbReference type="EMBL" id="MEX0404067.1"/>
    </source>
</evidence>
<protein>
    <submittedName>
        <fullName evidence="2">Uncharacterized protein</fullName>
    </submittedName>
</protein>
<dbReference type="Proteomes" id="UP001556692">
    <property type="component" value="Unassembled WGS sequence"/>
</dbReference>
<organism evidence="2 3">
    <name type="scientific">Aquibium pacificus</name>
    <dbReference type="NCBI Taxonomy" id="3153579"/>
    <lineage>
        <taxon>Bacteria</taxon>
        <taxon>Pseudomonadati</taxon>
        <taxon>Pseudomonadota</taxon>
        <taxon>Alphaproteobacteria</taxon>
        <taxon>Hyphomicrobiales</taxon>
        <taxon>Phyllobacteriaceae</taxon>
        <taxon>Aquibium</taxon>
    </lineage>
</organism>
<proteinExistence type="predicted"/>
<keyword evidence="3" id="KW-1185">Reference proteome</keyword>
<reference evidence="2 3" key="1">
    <citation type="submission" date="2024-05" db="EMBL/GenBank/DDBJ databases">
        <authorList>
            <person name="Jiang F."/>
        </authorList>
    </citation>
    <scope>NUCLEOTIDE SEQUENCE [LARGE SCALE GENOMIC DNA]</scope>
    <source>
        <strain evidence="2 3">LZ166</strain>
    </source>
</reference>
<evidence type="ECO:0000256" key="1">
    <source>
        <dbReference type="SAM" id="MobiDB-lite"/>
    </source>
</evidence>